<dbReference type="SMART" id="SM00777">
    <property type="entry name" value="Mad3_BUB1_I"/>
    <property type="match status" value="1"/>
</dbReference>
<dbReference type="InterPro" id="IPR015661">
    <property type="entry name" value="Bub1/Mad3"/>
</dbReference>
<dbReference type="Pfam" id="PF08311">
    <property type="entry name" value="Mad3_BUB1_I"/>
    <property type="match status" value="1"/>
</dbReference>
<feature type="domain" description="BUB1 N-terminal" evidence="2">
    <location>
        <begin position="44"/>
        <end position="208"/>
    </location>
</feature>
<evidence type="ECO:0000259" key="2">
    <source>
        <dbReference type="PROSITE" id="PS51489"/>
    </source>
</evidence>
<evidence type="ECO:0000313" key="3">
    <source>
        <dbReference type="EMBL" id="KAK9915650.1"/>
    </source>
</evidence>
<dbReference type="PANTHER" id="PTHR14030">
    <property type="entry name" value="MITOTIC CHECKPOINT SERINE/THREONINE-PROTEIN KINASE BUB1"/>
    <property type="match status" value="1"/>
</dbReference>
<dbReference type="Gene3D" id="1.25.40.430">
    <property type="match status" value="1"/>
</dbReference>
<keyword evidence="4" id="KW-1185">Reference proteome</keyword>
<sequence>MDWETSKENFQPLKQGRDPGQIVKKAVQAPKTFDSQVEEQRRLFWKEIAHYEGPDPLEVWLRFIKWTQDTFKSGGHRAEVLPLLERCTRELQDNAQYKDDVRYLRVWIQYADCLPEPRDVFTYLKEHNIGQDSCVYYVAYAAYLELRGSYAKAEGVFKAGLQRMAHPVDRLRSKYEDFQHRMARRQARKAIEGDEATAAEDENGLPARAVLNTLKAAKPRGPRARRAAGPSAAPQAAAGLSRSKRKGLFGAAPDSENRPSGGLEIFVDEAFRPGGASAAAIALPEATGTGDTGWKQLSTFEQTRKENVQQPGKWAGAKLKQKHSLVVEPAASLDIHVDEELAHQASRRRAKPDAEAAPSLRLRLDAPDLEEHLQHDPLRLHKGQMPAPDTSRAPPAAPRERAVAEGPVAKRKREERFAWDADKLVEPSGIELSFEEVRACDYLQQAQAAQLSGAQFPAEDAMEISSPVQSPGTAAPAQPDAHRTPSPEAAQQSPVAKHATLAGSSEAAERPFGAQPAVVERLKAVRTQLAAAAEARDVVRLGSANSSASPASDGSSQPRTQPSTPTSAAFGRSHSGSPLAAVQEEVPSDLAAAAAEQQPIQADALPDMTIATQAAFAAVNSMFAETMALPRRQLPSIASPTFADAEADQLGHVRTQASNGSGLQPSGRATAAAERGAADITIATRSAFDAVNSMFHGALPHDAPWPSTAADARPRRGGGRLSCGGALTAKLLTGRQPTASLRCSSQRHSMAPEPTVTMGTQAAFDALNSMFASQLPHEGVGKAAKQPRSVSQEEHSAVSAEQAEMDGLSLGVSEMDFPIYEDTQFFGGKQHPGRNASGELGIYEDTQFMRPASPRASRPLAEHDDTDLAAAHAAAQQSPIGFQIYEDTVFMKENAAGKRGEALQLYEDTQFIGSAARQAAPSAGMQPAQHEAAPDRQHSPELGIYEETEFRTGSAQRGGSPQHTGAGSLEVYEDTGLLQGLRAGTDARAARHDVTALMTENVAPPARQQTAEDTGDLLADSALLDEHADQENQGPADRILPARDLADPAAAASVLKDLSAQRTAALDIEIEEDLEALQRLQLAGACEPDEFDVFHHDEHGLARTSIGDPESAASNNVANLSIAL</sequence>
<proteinExistence type="predicted"/>
<feature type="compositionally biased region" description="Basic residues" evidence="1">
    <location>
        <begin position="217"/>
        <end position="226"/>
    </location>
</feature>
<feature type="region of interest" description="Disordered" evidence="1">
    <location>
        <begin position="699"/>
        <end position="720"/>
    </location>
</feature>
<gene>
    <name evidence="3" type="ORF">WJX75_002161</name>
</gene>
<feature type="compositionally biased region" description="Low complexity" evidence="1">
    <location>
        <begin position="543"/>
        <end position="556"/>
    </location>
</feature>
<name>A0ABR2YV05_9CHLO</name>
<dbReference type="PANTHER" id="PTHR14030:SF4">
    <property type="entry name" value="BUB1 KINASE, ISOFORM A-RELATED"/>
    <property type="match status" value="1"/>
</dbReference>
<dbReference type="Proteomes" id="UP001491310">
    <property type="component" value="Unassembled WGS sequence"/>
</dbReference>
<feature type="region of interest" description="Disordered" evidence="1">
    <location>
        <begin position="216"/>
        <end position="261"/>
    </location>
</feature>
<evidence type="ECO:0000313" key="4">
    <source>
        <dbReference type="Proteomes" id="UP001491310"/>
    </source>
</evidence>
<dbReference type="InterPro" id="IPR013212">
    <property type="entry name" value="Mad3/Bub1_I"/>
</dbReference>
<accession>A0ABR2YV05</accession>
<dbReference type="EMBL" id="JALJOT010000004">
    <property type="protein sequence ID" value="KAK9915650.1"/>
    <property type="molecule type" value="Genomic_DNA"/>
</dbReference>
<dbReference type="PROSITE" id="PS51489">
    <property type="entry name" value="BUB1_N"/>
    <property type="match status" value="1"/>
</dbReference>
<reference evidence="3 4" key="1">
    <citation type="journal article" date="2024" name="Nat. Commun.">
        <title>Phylogenomics reveals the evolutionary origins of lichenization in chlorophyte algae.</title>
        <authorList>
            <person name="Puginier C."/>
            <person name="Libourel C."/>
            <person name="Otte J."/>
            <person name="Skaloud P."/>
            <person name="Haon M."/>
            <person name="Grisel S."/>
            <person name="Petersen M."/>
            <person name="Berrin J.G."/>
            <person name="Delaux P.M."/>
            <person name="Dal Grande F."/>
            <person name="Keller J."/>
        </authorList>
    </citation>
    <scope>NUCLEOTIDE SEQUENCE [LARGE SCALE GENOMIC DNA]</scope>
    <source>
        <strain evidence="3 4">SAG 216-7</strain>
    </source>
</reference>
<feature type="compositionally biased region" description="Low complexity" evidence="1">
    <location>
        <begin position="227"/>
        <end position="239"/>
    </location>
</feature>
<protein>
    <recommendedName>
        <fullName evidence="2">BUB1 N-terminal domain-containing protein</fullName>
    </recommendedName>
</protein>
<organism evidence="3 4">
    <name type="scientific">Coccomyxa subellipsoidea</name>
    <dbReference type="NCBI Taxonomy" id="248742"/>
    <lineage>
        <taxon>Eukaryota</taxon>
        <taxon>Viridiplantae</taxon>
        <taxon>Chlorophyta</taxon>
        <taxon>core chlorophytes</taxon>
        <taxon>Trebouxiophyceae</taxon>
        <taxon>Trebouxiophyceae incertae sedis</taxon>
        <taxon>Coccomyxaceae</taxon>
        <taxon>Coccomyxa</taxon>
    </lineage>
</organism>
<feature type="region of interest" description="Disordered" evidence="1">
    <location>
        <begin position="916"/>
        <end position="939"/>
    </location>
</feature>
<feature type="region of interest" description="Disordered" evidence="1">
    <location>
        <begin position="543"/>
        <end position="581"/>
    </location>
</feature>
<feature type="compositionally biased region" description="Polar residues" evidence="1">
    <location>
        <begin position="557"/>
        <end position="567"/>
    </location>
</feature>
<comment type="caution">
    <text evidence="3">The sequence shown here is derived from an EMBL/GenBank/DDBJ whole genome shotgun (WGS) entry which is preliminary data.</text>
</comment>
<feature type="region of interest" description="Disordered" evidence="1">
    <location>
        <begin position="375"/>
        <end position="410"/>
    </location>
</feature>
<evidence type="ECO:0000256" key="1">
    <source>
        <dbReference type="SAM" id="MobiDB-lite"/>
    </source>
</evidence>
<feature type="region of interest" description="Disordered" evidence="1">
    <location>
        <begin position="464"/>
        <end position="512"/>
    </location>
</feature>